<comment type="caution">
    <text evidence="15">The sequence shown here is derived from an EMBL/GenBank/DDBJ whole genome shotgun (WGS) entry which is preliminary data.</text>
</comment>
<dbReference type="CDD" id="cd06008">
    <property type="entry name" value="NF-X1-zinc-finger"/>
    <property type="match status" value="7"/>
</dbReference>
<feature type="domain" description="RING-type" evidence="13">
    <location>
        <begin position="392"/>
        <end position="441"/>
    </location>
</feature>
<dbReference type="InterPro" id="IPR001374">
    <property type="entry name" value="R3H_dom"/>
</dbReference>
<feature type="region of interest" description="Disordered" evidence="11">
    <location>
        <begin position="343"/>
        <end position="378"/>
    </location>
</feature>
<dbReference type="GO" id="GO:0008270">
    <property type="term" value="F:zinc ion binding"/>
    <property type="evidence" value="ECO:0007669"/>
    <property type="project" value="UniProtKB-KW"/>
</dbReference>
<evidence type="ECO:0000256" key="5">
    <source>
        <dbReference type="ARBA" id="ARBA00022771"/>
    </source>
</evidence>
<accession>A0AAV3YKG6</accession>
<evidence type="ECO:0000313" key="15">
    <source>
        <dbReference type="EMBL" id="GFN83518.1"/>
    </source>
</evidence>
<dbReference type="GO" id="GO:0005634">
    <property type="term" value="C:nucleus"/>
    <property type="evidence" value="ECO:0007669"/>
    <property type="project" value="UniProtKB-SubCell"/>
</dbReference>
<evidence type="ECO:0000259" key="14">
    <source>
        <dbReference type="PROSITE" id="PS51061"/>
    </source>
</evidence>
<keyword evidence="6" id="KW-0862">Zinc</keyword>
<feature type="domain" description="PHD-type" evidence="12">
    <location>
        <begin position="389"/>
        <end position="443"/>
    </location>
</feature>
<reference evidence="15 16" key="1">
    <citation type="journal article" date="2021" name="Elife">
        <title>Chloroplast acquisition without the gene transfer in kleptoplastic sea slugs, Plakobranchus ocellatus.</title>
        <authorList>
            <person name="Maeda T."/>
            <person name="Takahashi S."/>
            <person name="Yoshida T."/>
            <person name="Shimamura S."/>
            <person name="Takaki Y."/>
            <person name="Nagai Y."/>
            <person name="Toyoda A."/>
            <person name="Suzuki Y."/>
            <person name="Arimoto A."/>
            <person name="Ishii H."/>
            <person name="Satoh N."/>
            <person name="Nishiyama T."/>
            <person name="Hasebe M."/>
            <person name="Maruyama T."/>
            <person name="Minagawa J."/>
            <person name="Obokata J."/>
            <person name="Shigenobu S."/>
        </authorList>
    </citation>
    <scope>NUCLEOTIDE SEQUENCE [LARGE SCALE GENOMIC DNA]</scope>
</reference>
<feature type="region of interest" description="Disordered" evidence="11">
    <location>
        <begin position="303"/>
        <end position="324"/>
    </location>
</feature>
<dbReference type="PROSITE" id="PS51061">
    <property type="entry name" value="R3H"/>
    <property type="match status" value="1"/>
</dbReference>
<feature type="region of interest" description="Disordered" evidence="11">
    <location>
        <begin position="115"/>
        <end position="137"/>
    </location>
</feature>
<evidence type="ECO:0000256" key="3">
    <source>
        <dbReference type="ARBA" id="ARBA00022723"/>
    </source>
</evidence>
<evidence type="ECO:0000256" key="9">
    <source>
        <dbReference type="ARBA" id="ARBA00023242"/>
    </source>
</evidence>
<keyword evidence="3" id="KW-0479">Metal-binding</keyword>
<evidence type="ECO:0000259" key="12">
    <source>
        <dbReference type="PROSITE" id="PS50016"/>
    </source>
</evidence>
<dbReference type="InterPro" id="IPR034078">
    <property type="entry name" value="NFX1_fam"/>
</dbReference>
<feature type="domain" description="R3H" evidence="14">
    <location>
        <begin position="1019"/>
        <end position="1087"/>
    </location>
</feature>
<evidence type="ECO:0000256" key="4">
    <source>
        <dbReference type="ARBA" id="ARBA00022737"/>
    </source>
</evidence>
<dbReference type="Pfam" id="PF01422">
    <property type="entry name" value="zf-NF-X1"/>
    <property type="match status" value="9"/>
</dbReference>
<dbReference type="InterPro" id="IPR019787">
    <property type="entry name" value="Znf_PHD-finger"/>
</dbReference>
<keyword evidence="8" id="KW-0804">Transcription</keyword>
<feature type="region of interest" description="Disordered" evidence="11">
    <location>
        <begin position="1127"/>
        <end position="1169"/>
    </location>
</feature>
<keyword evidence="16" id="KW-1185">Reference proteome</keyword>
<dbReference type="AlphaFoldDB" id="A0AAV3YKG6"/>
<dbReference type="InterPro" id="IPR034076">
    <property type="entry name" value="R3H_NF-X1"/>
</dbReference>
<evidence type="ECO:0000256" key="8">
    <source>
        <dbReference type="ARBA" id="ARBA00023163"/>
    </source>
</evidence>
<dbReference type="SMART" id="SM00438">
    <property type="entry name" value="ZnF_NFX"/>
    <property type="match status" value="9"/>
</dbReference>
<evidence type="ECO:0000256" key="6">
    <source>
        <dbReference type="ARBA" id="ARBA00022833"/>
    </source>
</evidence>
<comment type="subcellular location">
    <subcellularLocation>
        <location evidence="1">Nucleus</location>
    </subcellularLocation>
</comment>
<dbReference type="PROSITE" id="PS50089">
    <property type="entry name" value="ZF_RING_2"/>
    <property type="match status" value="1"/>
</dbReference>
<dbReference type="InterPro" id="IPR036867">
    <property type="entry name" value="R3H_dom_sf"/>
</dbReference>
<dbReference type="CDD" id="cd02643">
    <property type="entry name" value="R3H_NF-X1"/>
    <property type="match status" value="1"/>
</dbReference>
<evidence type="ECO:0000256" key="2">
    <source>
        <dbReference type="ARBA" id="ARBA00007269"/>
    </source>
</evidence>
<comment type="similarity">
    <text evidence="2">Belongs to the NFX1 family.</text>
</comment>
<dbReference type="Gene3D" id="3.30.1370.50">
    <property type="entry name" value="R3H-like domain"/>
    <property type="match status" value="1"/>
</dbReference>
<feature type="compositionally biased region" description="Polar residues" evidence="11">
    <location>
        <begin position="277"/>
        <end position="290"/>
    </location>
</feature>
<dbReference type="SMART" id="SM00393">
    <property type="entry name" value="R3H"/>
    <property type="match status" value="1"/>
</dbReference>
<evidence type="ECO:0000256" key="11">
    <source>
        <dbReference type="SAM" id="MobiDB-lite"/>
    </source>
</evidence>
<keyword evidence="5 10" id="KW-0863">Zinc-finger</keyword>
<evidence type="ECO:0000259" key="13">
    <source>
        <dbReference type="PROSITE" id="PS50089"/>
    </source>
</evidence>
<evidence type="ECO:0000313" key="16">
    <source>
        <dbReference type="Proteomes" id="UP000735302"/>
    </source>
</evidence>
<dbReference type="SUPFAM" id="SSF57850">
    <property type="entry name" value="RING/U-box"/>
    <property type="match status" value="1"/>
</dbReference>
<evidence type="ECO:0000256" key="7">
    <source>
        <dbReference type="ARBA" id="ARBA00023015"/>
    </source>
</evidence>
<dbReference type="GO" id="GO:0000122">
    <property type="term" value="P:negative regulation of transcription by RNA polymerase II"/>
    <property type="evidence" value="ECO:0007669"/>
    <property type="project" value="TreeGrafter"/>
</dbReference>
<dbReference type="GO" id="GO:0000977">
    <property type="term" value="F:RNA polymerase II transcription regulatory region sequence-specific DNA binding"/>
    <property type="evidence" value="ECO:0007669"/>
    <property type="project" value="TreeGrafter"/>
</dbReference>
<dbReference type="SUPFAM" id="SSF82708">
    <property type="entry name" value="R3H domain"/>
    <property type="match status" value="1"/>
</dbReference>
<evidence type="ECO:0000256" key="1">
    <source>
        <dbReference type="ARBA" id="ARBA00004123"/>
    </source>
</evidence>
<dbReference type="InterPro" id="IPR001841">
    <property type="entry name" value="Znf_RING"/>
</dbReference>
<gene>
    <name evidence="15" type="ORF">PoB_001002400</name>
</gene>
<sequence length="1185" mass="131541">MSWQSPDPSRFPVDMTGGVLHPGMYVSDLEQHTYYGYQAPLEESQNIHSGLEFGDVNYYGYESATVGHDETYAPGFTAVYFSHTNCSPEPSIGSSLSSEAMAGVEAGATAFHHEGPPFPSSHNLRWGNTKGGVSRRGRRQNHFHQHFGRGGQGSYPQHEYYDDYGYPIQNYGFSDTYYRRDKREAFHRGSKKPRGRGGKDKSEYFKQESARALGTHRSDRKGDNSGQDLYFEEHHDNDRHEMALSNQALQSRFSSRGSSNVRGKRGKYPNGRGGSAPYQQSAASQRPTNSTAIEEREYNHYKHANKFPSRNDSEEKFSSSGPTNKVYSAGHFSASNAVLDRAKPLSKNGEPSHNSPLRQKGAKNSIKPVTKETDESQRATLTEQLSANKYECMVCCDNVRVEESIWSCQNCYHVFHLPCIKKWAQSSICQDTRIWRCPGCQNESTYIPSQYRCFCGRRRDPKYVRGETPHSCGESCRRKRAGDCRHPCTLLCHPGPCPPCSSMISVKCDCGKIRKNIRCSATSQFKCDQVCEKKLNCSEHKCVLQCHSGPCPPCAVSKSQGCFCKKEKRTVICGTNEYAMISFSCEKPCGRTLDCGNHLCEELCHPGECAPCILTPGNLRVCCCGKTEIKDLDNLQRQSCLDPVPTCGRVCHKPMACGLASDPHLCERNCHNGDCGPCSKQSTLRCECGATEKKMPCEVAVTFSETNPFKCQKRCGKKKTCGRHKCSDTCCVKDIHICEIVCGRKLTCGIHKCEELCHRGNCKRCLQASFDEVTCYCGAEVLEPPVPCGTRRPECHLPCTRRHECNHEVRHQCHAEEKCPPCTELTDKLCMGGHMMRKNVPCYLDVVSCGYPCHKRLPCGQHLCQKKCHSGECLEADVSCTQACPKPREACGHPCGAPCHTGDCPATACKMEITITCPCGNRSTKAQCLAGGDLQSTIAQFQRLSVQSMMESGGQAIDMAQFTQVKKSNKRLDCDTNCAIIERNKRLALALEIKNPDMEAKLGNPTFSEFLVEFAKKNPRFATTVEKNLSDLVQSVKQTGQTSKTHTFQPMNRDQRHFVHELAEAYGCQTQSYDYEPNKNVVATAARDKCWLPNITLVNHALKDQIPKKPSSRMGVSFTTMKKEIKAEVQEKPSSSRAWETSGWRSTTSTASTTPTGGASASASSASAARAKAAAPVIDYFDFDG</sequence>
<feature type="compositionally biased region" description="Basic and acidic residues" evidence="11">
    <location>
        <begin position="197"/>
        <end position="209"/>
    </location>
</feature>
<dbReference type="GO" id="GO:0000981">
    <property type="term" value="F:DNA-binding transcription factor activity, RNA polymerase II-specific"/>
    <property type="evidence" value="ECO:0007669"/>
    <property type="project" value="TreeGrafter"/>
</dbReference>
<dbReference type="Pfam" id="PF01424">
    <property type="entry name" value="R3H"/>
    <property type="match status" value="1"/>
</dbReference>
<organism evidence="15 16">
    <name type="scientific">Plakobranchus ocellatus</name>
    <dbReference type="NCBI Taxonomy" id="259542"/>
    <lineage>
        <taxon>Eukaryota</taxon>
        <taxon>Metazoa</taxon>
        <taxon>Spiralia</taxon>
        <taxon>Lophotrochozoa</taxon>
        <taxon>Mollusca</taxon>
        <taxon>Gastropoda</taxon>
        <taxon>Heterobranchia</taxon>
        <taxon>Euthyneura</taxon>
        <taxon>Panpulmonata</taxon>
        <taxon>Sacoglossa</taxon>
        <taxon>Placobranchoidea</taxon>
        <taxon>Plakobranchidae</taxon>
        <taxon>Plakobranchus</taxon>
    </lineage>
</organism>
<feature type="compositionally biased region" description="Polar residues" evidence="11">
    <location>
        <begin position="250"/>
        <end position="261"/>
    </location>
</feature>
<dbReference type="EMBL" id="BLXT01001203">
    <property type="protein sequence ID" value="GFN83518.1"/>
    <property type="molecule type" value="Genomic_DNA"/>
</dbReference>
<keyword evidence="9" id="KW-0539">Nucleus</keyword>
<dbReference type="PANTHER" id="PTHR12360:SF12">
    <property type="entry name" value="TRANSCRIPTIONAL REPRESSOR NF-X1"/>
    <property type="match status" value="1"/>
</dbReference>
<protein>
    <submittedName>
        <fullName evidence="15">Transcriptional repressor nf-x1</fullName>
    </submittedName>
</protein>
<dbReference type="InterPro" id="IPR000967">
    <property type="entry name" value="Znf_NFX1"/>
</dbReference>
<feature type="compositionally biased region" description="Low complexity" evidence="11">
    <location>
        <begin position="1141"/>
        <end position="1169"/>
    </location>
</feature>
<dbReference type="CDD" id="cd16696">
    <property type="entry name" value="RING-CH-C4HC3_NFX1"/>
    <property type="match status" value="1"/>
</dbReference>
<dbReference type="PROSITE" id="PS50016">
    <property type="entry name" value="ZF_PHD_2"/>
    <property type="match status" value="1"/>
</dbReference>
<feature type="region of interest" description="Disordered" evidence="11">
    <location>
        <begin position="250"/>
        <end position="290"/>
    </location>
</feature>
<name>A0AAV3YKG6_9GAST</name>
<evidence type="ECO:0000256" key="10">
    <source>
        <dbReference type="PROSITE-ProRule" id="PRU00175"/>
    </source>
</evidence>
<dbReference type="PANTHER" id="PTHR12360">
    <property type="entry name" value="NUCLEAR TRANSCRIPTION FACTOR, X-BOX BINDING 1 NFX1"/>
    <property type="match status" value="1"/>
</dbReference>
<feature type="region of interest" description="Disordered" evidence="11">
    <location>
        <begin position="184"/>
        <end position="230"/>
    </location>
</feature>
<proteinExistence type="inferred from homology"/>
<keyword evidence="7" id="KW-0805">Transcription regulation</keyword>
<dbReference type="Proteomes" id="UP000735302">
    <property type="component" value="Unassembled WGS sequence"/>
</dbReference>
<keyword evidence="4" id="KW-0677">Repeat</keyword>